<dbReference type="InterPro" id="IPR023214">
    <property type="entry name" value="HAD_sf"/>
</dbReference>
<organism evidence="1 2">
    <name type="scientific">Micavibrio aeruginosavorus</name>
    <dbReference type="NCBI Taxonomy" id="349221"/>
    <lineage>
        <taxon>Bacteria</taxon>
        <taxon>Pseudomonadati</taxon>
        <taxon>Bdellovibrionota</taxon>
        <taxon>Bdellovibrionia</taxon>
        <taxon>Bdellovibrionales</taxon>
        <taxon>Pseudobdellovibrionaceae</taxon>
        <taxon>Micavibrio</taxon>
    </lineage>
</organism>
<gene>
    <name evidence="1" type="ORF">HYS17_06990</name>
</gene>
<reference evidence="1 2" key="1">
    <citation type="submission" date="2020-07" db="EMBL/GenBank/DDBJ databases">
        <title>Huge and variable diversity of episymbiotic CPR bacteria and DPANN archaea in groundwater ecosystems.</title>
        <authorList>
            <person name="He C.Y."/>
            <person name="Keren R."/>
            <person name="Whittaker M."/>
            <person name="Farag I.F."/>
            <person name="Doudna J."/>
            <person name="Cate J.H.D."/>
            <person name="Banfield J.F."/>
        </authorList>
    </citation>
    <scope>NUCLEOTIDE SEQUENCE [LARGE SCALE GENOMIC DNA]</scope>
    <source>
        <strain evidence="1">NC_groundwater_70_Ag_B-0.1um_54_66</strain>
    </source>
</reference>
<sequence length="295" mass="33466">MPNIAIVWDFDGTLTPDDSTTKTVEVLQGSGKGGEFWSMIKALRGDQELPQWEHILAMDAPIWMYSLSRLAATKKVPLNAEFFKEFVLPQIALYPKVLDFLIDIKNLEQTEKFRRLNLEIHHFVVSAGLKELIEQVFPAGLVTWTFGCRYTVVVDENHSDEPESVPVFCMDETVKTRSLFEISKGAFNNQSVKVNTRVPAVELWSPFENIIYIGDGDTDVPALSLTRSKGGLGIAVFNPEKSAIDTRQKFKNMRLDKRTDLITPADFSIGGELHSYIYNRCVQIRQRYEASEVLQ</sequence>
<dbReference type="EMBL" id="CP066681">
    <property type="protein sequence ID" value="QQG35297.1"/>
    <property type="molecule type" value="Genomic_DNA"/>
</dbReference>
<proteinExistence type="predicted"/>
<dbReference type="InterPro" id="IPR036412">
    <property type="entry name" value="HAD-like_sf"/>
</dbReference>
<protein>
    <submittedName>
        <fullName evidence="1">Haloacid dehalogenase-like hydrolase</fullName>
    </submittedName>
</protein>
<dbReference type="AlphaFoldDB" id="A0A7T5R0I8"/>
<dbReference type="SUPFAM" id="SSF56784">
    <property type="entry name" value="HAD-like"/>
    <property type="match status" value="1"/>
</dbReference>
<keyword evidence="1" id="KW-0378">Hydrolase</keyword>
<accession>A0A7T5R0I8</accession>
<dbReference type="GO" id="GO:0016787">
    <property type="term" value="F:hydrolase activity"/>
    <property type="evidence" value="ECO:0007669"/>
    <property type="project" value="UniProtKB-KW"/>
</dbReference>
<dbReference type="Gene3D" id="3.40.50.1000">
    <property type="entry name" value="HAD superfamily/HAD-like"/>
    <property type="match status" value="1"/>
</dbReference>
<name>A0A7T5R0I8_9BACT</name>
<dbReference type="Proteomes" id="UP000595362">
    <property type="component" value="Chromosome"/>
</dbReference>
<evidence type="ECO:0000313" key="1">
    <source>
        <dbReference type="EMBL" id="QQG35297.1"/>
    </source>
</evidence>
<evidence type="ECO:0000313" key="2">
    <source>
        <dbReference type="Proteomes" id="UP000595362"/>
    </source>
</evidence>